<proteinExistence type="predicted"/>
<dbReference type="InterPro" id="IPR050490">
    <property type="entry name" value="Bact_solute-bd_prot1"/>
</dbReference>
<dbReference type="STRING" id="648782.SAMN04488554_4225"/>
<dbReference type="PANTHER" id="PTHR43649:SF14">
    <property type="entry name" value="BLR3389 PROTEIN"/>
    <property type="match status" value="1"/>
</dbReference>
<dbReference type="Gene3D" id="3.40.190.10">
    <property type="entry name" value="Periplasmic binding protein-like II"/>
    <property type="match status" value="2"/>
</dbReference>
<dbReference type="SUPFAM" id="SSF53850">
    <property type="entry name" value="Periplasmic binding protein-like II"/>
    <property type="match status" value="1"/>
</dbReference>
<sequence>MTQRSCRYAATGGSGYRNRRGIVGAASAAALALALAACGGVGEQGGDDTAAVTLELVGNQDQTEPTEALVRAYESENPNVRIETSYLPVDQAQTALRTRLGAGNAPDLFVAWPGNGSAMSTVQLAQAGLLEPISGQEWLDGVPSSLRSLLGHEGEDYLWSAGVTVIGTIYNESVFDEHDIQIPQTWDDLLATCAQLQDIGIAPFALANQTPWVTQLVSYAIAPSVAFGSNPDLAQEMMTGEATFSNSGWRQTLQQYMEMDERGCFNDNANGTTLEQAISMLADGDAAMMVQVSGIYQQVEEVSEGRAEYAMFPFPASGNFEDLRIPAGISSGLVASPTGDHVEVAKDFLSFAGQEEQMEMFAAANSALPFVVEDATSLDPILQPFVPYMENDMAIPFMDQEWPNAEVQPTHFAVIQELFSDAITVDEALEKLDTAYAG</sequence>
<evidence type="ECO:0000256" key="1">
    <source>
        <dbReference type="SAM" id="SignalP"/>
    </source>
</evidence>
<accession>A0A1H5NDM3</accession>
<reference evidence="3" key="1">
    <citation type="submission" date="2016-10" db="EMBL/GenBank/DDBJ databases">
        <authorList>
            <person name="Varghese N."/>
            <person name="Submissions S."/>
        </authorList>
    </citation>
    <scope>NUCLEOTIDE SEQUENCE [LARGE SCALE GENOMIC DNA]</scope>
    <source>
        <strain evidence="3">DSM 21368</strain>
    </source>
</reference>
<dbReference type="InterPro" id="IPR006059">
    <property type="entry name" value="SBP"/>
</dbReference>
<dbReference type="RefSeq" id="WP_175477274.1">
    <property type="nucleotide sequence ID" value="NZ_FNTX01000002.1"/>
</dbReference>
<dbReference type="PANTHER" id="PTHR43649">
    <property type="entry name" value="ARABINOSE-BINDING PROTEIN-RELATED"/>
    <property type="match status" value="1"/>
</dbReference>
<feature type="signal peptide" evidence="1">
    <location>
        <begin position="1"/>
        <end position="36"/>
    </location>
</feature>
<evidence type="ECO:0000313" key="2">
    <source>
        <dbReference type="EMBL" id="SEE99636.1"/>
    </source>
</evidence>
<keyword evidence="3" id="KW-1185">Reference proteome</keyword>
<dbReference type="EMBL" id="FNTX01000002">
    <property type="protein sequence ID" value="SEE99636.1"/>
    <property type="molecule type" value="Genomic_DNA"/>
</dbReference>
<evidence type="ECO:0000313" key="3">
    <source>
        <dbReference type="Proteomes" id="UP000199220"/>
    </source>
</evidence>
<protein>
    <submittedName>
        <fullName evidence="2">Raffinose/stachyose/melibiose transport system substrate-binding protein</fullName>
    </submittedName>
</protein>
<dbReference type="Proteomes" id="UP000199220">
    <property type="component" value="Unassembled WGS sequence"/>
</dbReference>
<keyword evidence="1" id="KW-0732">Signal</keyword>
<name>A0A1H5NDM3_9MICO</name>
<organism evidence="2 3">
    <name type="scientific">Ruania alba</name>
    <dbReference type="NCBI Taxonomy" id="648782"/>
    <lineage>
        <taxon>Bacteria</taxon>
        <taxon>Bacillati</taxon>
        <taxon>Actinomycetota</taxon>
        <taxon>Actinomycetes</taxon>
        <taxon>Micrococcales</taxon>
        <taxon>Ruaniaceae</taxon>
        <taxon>Ruania</taxon>
    </lineage>
</organism>
<gene>
    <name evidence="2" type="ORF">SAMN04488554_4225</name>
</gene>
<dbReference type="Pfam" id="PF13416">
    <property type="entry name" value="SBP_bac_8"/>
    <property type="match status" value="1"/>
</dbReference>
<feature type="chain" id="PRO_5039273067" evidence="1">
    <location>
        <begin position="37"/>
        <end position="438"/>
    </location>
</feature>
<dbReference type="AlphaFoldDB" id="A0A1H5NDM3"/>